<evidence type="ECO:0000256" key="2">
    <source>
        <dbReference type="ARBA" id="ARBA00022475"/>
    </source>
</evidence>
<feature type="transmembrane region" description="Helical" evidence="6">
    <location>
        <begin position="75"/>
        <end position="92"/>
    </location>
</feature>
<protein>
    <recommendedName>
        <fullName evidence="7">Major facilitator superfamily (MFS) profile domain-containing protein</fullName>
    </recommendedName>
</protein>
<evidence type="ECO:0000256" key="3">
    <source>
        <dbReference type="ARBA" id="ARBA00022692"/>
    </source>
</evidence>
<dbReference type="PANTHER" id="PTHR43124">
    <property type="entry name" value="PURINE EFFLUX PUMP PBUE"/>
    <property type="match status" value="1"/>
</dbReference>
<keyword evidence="5 6" id="KW-0472">Membrane</keyword>
<keyword evidence="4 6" id="KW-1133">Transmembrane helix</keyword>
<feature type="transmembrane region" description="Helical" evidence="6">
    <location>
        <begin position="295"/>
        <end position="314"/>
    </location>
</feature>
<name>A0A1L7CGU1_9CORY</name>
<dbReference type="InterPro" id="IPR036259">
    <property type="entry name" value="MFS_trans_sf"/>
</dbReference>
<dbReference type="STRING" id="1431546.CAQU_08120"/>
<sequence length="380" mass="39778">MTVFSPRLRLSTVYLGGFIGPFTGQAIAAILPSVSRTYGISVAQASMGITMYLAPFALTMLFSSALVKDLALHRVIRWAYVVITPAAVLQAFGQKWAVFLALCAVMGVCNAFTTPLFQIILKSVVPADRLGTALGTYAAMQSLGLLSAPLVAGFLAENFSWQYIYLIVAVLSGWVLLVGAPYASFSHRQSAQGERMRWGSTMVFLLTCFVIGLCVVGEGFMVALFVGDFFGLTPSAVGVVVALGGAAGFLFVRLIGRQADRRGPVPVLIVANVVGAFAMGVIPFAPVVAVAAAGWALAVLAGQGMQMSINMLVLRSPGGASLISTVQAFRFIGVAVAPVVFLPLYLSHPVAAFSMCCGALLVAALVNVGLARWGGVAVKQ</sequence>
<evidence type="ECO:0000313" key="8">
    <source>
        <dbReference type="EMBL" id="APT85044.1"/>
    </source>
</evidence>
<keyword evidence="2" id="KW-1003">Cell membrane</keyword>
<feature type="transmembrane region" description="Helical" evidence="6">
    <location>
        <begin position="352"/>
        <end position="371"/>
    </location>
</feature>
<dbReference type="InterPro" id="IPR011701">
    <property type="entry name" value="MFS"/>
</dbReference>
<evidence type="ECO:0000256" key="5">
    <source>
        <dbReference type="ARBA" id="ARBA00023136"/>
    </source>
</evidence>
<accession>A0A1L7CGU1</accession>
<feature type="transmembrane region" description="Helical" evidence="6">
    <location>
        <begin position="203"/>
        <end position="226"/>
    </location>
</feature>
<evidence type="ECO:0000259" key="7">
    <source>
        <dbReference type="PROSITE" id="PS50850"/>
    </source>
</evidence>
<feature type="domain" description="Major facilitator superfamily (MFS) profile" evidence="7">
    <location>
        <begin position="9"/>
        <end position="375"/>
    </location>
</feature>
<feature type="transmembrane region" description="Helical" evidence="6">
    <location>
        <begin position="232"/>
        <end position="255"/>
    </location>
</feature>
<organism evidence="8 9">
    <name type="scientific">Corynebacterium aquilae DSM 44791</name>
    <dbReference type="NCBI Taxonomy" id="1431546"/>
    <lineage>
        <taxon>Bacteria</taxon>
        <taxon>Bacillati</taxon>
        <taxon>Actinomycetota</taxon>
        <taxon>Actinomycetes</taxon>
        <taxon>Mycobacteriales</taxon>
        <taxon>Corynebacteriaceae</taxon>
        <taxon>Corynebacterium</taxon>
    </lineage>
</organism>
<dbReference type="InterPro" id="IPR050189">
    <property type="entry name" value="MFS_Efflux_Transporters"/>
</dbReference>
<dbReference type="Gene3D" id="1.20.1250.20">
    <property type="entry name" value="MFS general substrate transporter like domains"/>
    <property type="match status" value="2"/>
</dbReference>
<feature type="transmembrane region" description="Helical" evidence="6">
    <location>
        <begin position="38"/>
        <end position="63"/>
    </location>
</feature>
<evidence type="ECO:0000313" key="9">
    <source>
        <dbReference type="Proteomes" id="UP000185478"/>
    </source>
</evidence>
<feature type="transmembrane region" description="Helical" evidence="6">
    <location>
        <begin position="267"/>
        <end position="289"/>
    </location>
</feature>
<dbReference type="GO" id="GO:0005886">
    <property type="term" value="C:plasma membrane"/>
    <property type="evidence" value="ECO:0007669"/>
    <property type="project" value="UniProtKB-SubCell"/>
</dbReference>
<feature type="transmembrane region" description="Helical" evidence="6">
    <location>
        <begin position="326"/>
        <end position="346"/>
    </location>
</feature>
<dbReference type="AlphaFoldDB" id="A0A1L7CGU1"/>
<dbReference type="PANTHER" id="PTHR43124:SF3">
    <property type="entry name" value="CHLORAMPHENICOL EFFLUX PUMP RV0191"/>
    <property type="match status" value="1"/>
</dbReference>
<evidence type="ECO:0000256" key="6">
    <source>
        <dbReference type="SAM" id="Phobius"/>
    </source>
</evidence>
<dbReference type="Proteomes" id="UP000185478">
    <property type="component" value="Chromosome"/>
</dbReference>
<dbReference type="Pfam" id="PF07690">
    <property type="entry name" value="MFS_1"/>
    <property type="match status" value="1"/>
</dbReference>
<dbReference type="EMBL" id="CP009245">
    <property type="protein sequence ID" value="APT85044.1"/>
    <property type="molecule type" value="Genomic_DNA"/>
</dbReference>
<gene>
    <name evidence="8" type="ORF">CAQU_08120</name>
</gene>
<reference evidence="8 9" key="1">
    <citation type="submission" date="2014-08" db="EMBL/GenBank/DDBJ databases">
        <title>Complete genome sequence of Corynebacterium aquilae S-613T(T) (=DSM 44791(T)), isolated from the choana of a healthy golden eagle.</title>
        <authorList>
            <person name="Ruckert C."/>
            <person name="Albersmeier A."/>
            <person name="Winkler A."/>
            <person name="Kalinowski J."/>
        </authorList>
    </citation>
    <scope>NUCLEOTIDE SEQUENCE [LARGE SCALE GENOMIC DNA]</scope>
    <source>
        <strain evidence="8 9">S-613</strain>
    </source>
</reference>
<feature type="transmembrane region" description="Helical" evidence="6">
    <location>
        <begin position="133"/>
        <end position="156"/>
    </location>
</feature>
<dbReference type="GO" id="GO:0022857">
    <property type="term" value="F:transmembrane transporter activity"/>
    <property type="evidence" value="ECO:0007669"/>
    <property type="project" value="InterPro"/>
</dbReference>
<keyword evidence="9" id="KW-1185">Reference proteome</keyword>
<feature type="transmembrane region" description="Helical" evidence="6">
    <location>
        <begin position="162"/>
        <end position="183"/>
    </location>
</feature>
<dbReference type="RefSeq" id="WP_075726725.1">
    <property type="nucleotide sequence ID" value="NZ_CP009245.1"/>
</dbReference>
<comment type="subcellular location">
    <subcellularLocation>
        <location evidence="1">Cell membrane</location>
        <topology evidence="1">Multi-pass membrane protein</topology>
    </subcellularLocation>
</comment>
<evidence type="ECO:0000256" key="1">
    <source>
        <dbReference type="ARBA" id="ARBA00004651"/>
    </source>
</evidence>
<proteinExistence type="predicted"/>
<dbReference type="PROSITE" id="PS50850">
    <property type="entry name" value="MFS"/>
    <property type="match status" value="1"/>
</dbReference>
<dbReference type="KEGG" id="caqu:CAQU_08120"/>
<dbReference type="SUPFAM" id="SSF103473">
    <property type="entry name" value="MFS general substrate transporter"/>
    <property type="match status" value="1"/>
</dbReference>
<keyword evidence="3 6" id="KW-0812">Transmembrane</keyword>
<dbReference type="InterPro" id="IPR020846">
    <property type="entry name" value="MFS_dom"/>
</dbReference>
<evidence type="ECO:0000256" key="4">
    <source>
        <dbReference type="ARBA" id="ARBA00022989"/>
    </source>
</evidence>
<feature type="transmembrane region" description="Helical" evidence="6">
    <location>
        <begin position="98"/>
        <end position="121"/>
    </location>
</feature>
<feature type="transmembrane region" description="Helical" evidence="6">
    <location>
        <begin position="12"/>
        <end position="32"/>
    </location>
</feature>